<name>A0A8J8B4V4_9EURY</name>
<evidence type="ECO:0000313" key="1">
    <source>
        <dbReference type="EMBL" id="MBR1369775.1"/>
    </source>
</evidence>
<sequence>MKKLMIVILTGIVILGAVAGAGCSTQAETELPIAPTSTAQPEITQPEETNTPVIVQQKKDEPIELTVFTQKNRDDDGFMTTTNFTRFEANRSLTVEMEIAGFWTDPRIDGIEPRDVMIYVFSDAFNPKWLNNLKENSADDEFRAFIEDCAVTKVVLHFIDKQSGKLLGAATMTGPDPWSEADVHTTWERILYKKIPKWMTSTTHD</sequence>
<dbReference type="RefSeq" id="WP_211531519.1">
    <property type="nucleotide sequence ID" value="NZ_JWHL01000019.1"/>
</dbReference>
<dbReference type="EMBL" id="JWHL01000019">
    <property type="protein sequence ID" value="MBR1369775.1"/>
    <property type="molecule type" value="Genomic_DNA"/>
</dbReference>
<keyword evidence="2" id="KW-1185">Reference proteome</keyword>
<reference evidence="1" key="1">
    <citation type="submission" date="2014-12" db="EMBL/GenBank/DDBJ databases">
        <authorList>
            <person name="Huang H.-H."/>
            <person name="Chen S.-C."/>
            <person name="Lai M.-C."/>
        </authorList>
    </citation>
    <scope>NUCLEOTIDE SEQUENCE</scope>
    <source>
        <strain evidence="1">K1F9705b</strain>
    </source>
</reference>
<dbReference type="PROSITE" id="PS51257">
    <property type="entry name" value="PROKAR_LIPOPROTEIN"/>
    <property type="match status" value="1"/>
</dbReference>
<evidence type="ECO:0000313" key="2">
    <source>
        <dbReference type="Proteomes" id="UP000730161"/>
    </source>
</evidence>
<gene>
    <name evidence="1" type="ORF">RJ53_09935</name>
</gene>
<evidence type="ECO:0008006" key="3">
    <source>
        <dbReference type="Google" id="ProtNLM"/>
    </source>
</evidence>
<proteinExistence type="predicted"/>
<dbReference type="AlphaFoldDB" id="A0A8J8B4V4"/>
<comment type="caution">
    <text evidence="1">The sequence shown here is derived from an EMBL/GenBank/DDBJ whole genome shotgun (WGS) entry which is preliminary data.</text>
</comment>
<dbReference type="Proteomes" id="UP000730161">
    <property type="component" value="Unassembled WGS sequence"/>
</dbReference>
<accession>A0A8J8B4V4</accession>
<organism evidence="1 2">
    <name type="scientific">Methanocalculus chunghsingensis</name>
    <dbReference type="NCBI Taxonomy" id="156457"/>
    <lineage>
        <taxon>Archaea</taxon>
        <taxon>Methanobacteriati</taxon>
        <taxon>Methanobacteriota</taxon>
        <taxon>Stenosarchaea group</taxon>
        <taxon>Methanomicrobia</taxon>
        <taxon>Methanomicrobiales</taxon>
        <taxon>Methanocalculaceae</taxon>
        <taxon>Methanocalculus</taxon>
    </lineage>
</organism>
<protein>
    <recommendedName>
        <fullName evidence="3">Lipoprotein</fullName>
    </recommendedName>
</protein>